<reference evidence="1 2" key="1">
    <citation type="submission" date="2020-08" db="EMBL/GenBank/DDBJ databases">
        <title>Genomic Encyclopedia of Archaeal and Bacterial Type Strains, Phase II (KMG-II): from individual species to whole genera.</title>
        <authorList>
            <person name="Goeker M."/>
        </authorList>
    </citation>
    <scope>NUCLEOTIDE SEQUENCE [LARGE SCALE GENOMIC DNA]</scope>
    <source>
        <strain evidence="1 2">DSM 43850</strain>
    </source>
</reference>
<dbReference type="GO" id="GO:0004519">
    <property type="term" value="F:endonuclease activity"/>
    <property type="evidence" value="ECO:0007669"/>
    <property type="project" value="UniProtKB-KW"/>
</dbReference>
<keyword evidence="1" id="KW-0540">Nuclease</keyword>
<accession>A0ABR6BBB3</accession>
<keyword evidence="1" id="KW-0378">Hydrolase</keyword>
<evidence type="ECO:0000313" key="1">
    <source>
        <dbReference type="EMBL" id="MBA8924021.1"/>
    </source>
</evidence>
<organism evidence="1 2">
    <name type="scientific">Kutzneria viridogrisea</name>
    <dbReference type="NCBI Taxonomy" id="47990"/>
    <lineage>
        <taxon>Bacteria</taxon>
        <taxon>Bacillati</taxon>
        <taxon>Actinomycetota</taxon>
        <taxon>Actinomycetes</taxon>
        <taxon>Pseudonocardiales</taxon>
        <taxon>Pseudonocardiaceae</taxon>
        <taxon>Kutzneria</taxon>
    </lineage>
</organism>
<dbReference type="Proteomes" id="UP000517916">
    <property type="component" value="Unassembled WGS sequence"/>
</dbReference>
<dbReference type="RefSeq" id="WP_182836531.1">
    <property type="nucleotide sequence ID" value="NZ_BAAABQ010000065.1"/>
</dbReference>
<sequence length="101" mass="11079">MSTEQKPRAAIDGAAPWVAAYREATANAKRWTEIADRARKHITDALGDNEVGTVDGEPVARYTVVNGTRLDSKKLKAEHPDIVEQFTVPTTSRRFTLVDGA</sequence>
<keyword evidence="1" id="KW-0255">Endonuclease</keyword>
<gene>
    <name evidence="1" type="ORF">BC739_001218</name>
</gene>
<protein>
    <submittedName>
        <fullName evidence="1">Phage-related endonuclease</fullName>
    </submittedName>
</protein>
<proteinExistence type="predicted"/>
<evidence type="ECO:0000313" key="2">
    <source>
        <dbReference type="Proteomes" id="UP000517916"/>
    </source>
</evidence>
<comment type="caution">
    <text evidence="1">The sequence shown here is derived from an EMBL/GenBank/DDBJ whole genome shotgun (WGS) entry which is preliminary data.</text>
</comment>
<name>A0ABR6BBB3_9PSEU</name>
<keyword evidence="2" id="KW-1185">Reference proteome</keyword>
<dbReference type="EMBL" id="JACJID010000001">
    <property type="protein sequence ID" value="MBA8924021.1"/>
    <property type="molecule type" value="Genomic_DNA"/>
</dbReference>